<dbReference type="CDD" id="cd00037">
    <property type="entry name" value="CLECT"/>
    <property type="match status" value="1"/>
</dbReference>
<reference evidence="1" key="2">
    <citation type="submission" date="2025-08" db="UniProtKB">
        <authorList>
            <consortium name="Ensembl"/>
        </authorList>
    </citation>
    <scope>IDENTIFICATION</scope>
</reference>
<dbReference type="HOGENOM" id="CLU_1926847_0_0_1"/>
<protein>
    <recommendedName>
        <fullName evidence="3">C-type lectin domain-containing protein</fullName>
    </recommendedName>
</protein>
<reference evidence="1" key="3">
    <citation type="submission" date="2025-09" db="UniProtKB">
        <authorList>
            <consortium name="Ensembl"/>
        </authorList>
    </citation>
    <scope>IDENTIFICATION</scope>
</reference>
<dbReference type="GeneTree" id="ENSGT00530000064742"/>
<evidence type="ECO:0000313" key="1">
    <source>
        <dbReference type="Ensembl" id="ENSCSAVP00000006639.1"/>
    </source>
</evidence>
<evidence type="ECO:0008006" key="3">
    <source>
        <dbReference type="Google" id="ProtNLM"/>
    </source>
</evidence>
<accession>H2YMT7</accession>
<dbReference type="Gene3D" id="3.10.100.10">
    <property type="entry name" value="Mannose-Binding Protein A, subunit A"/>
    <property type="match status" value="1"/>
</dbReference>
<dbReference type="InParanoid" id="H2YMT7"/>
<dbReference type="OMA" id="FERKCIW"/>
<dbReference type="SUPFAM" id="SSF56436">
    <property type="entry name" value="C-type lectin-like"/>
    <property type="match status" value="1"/>
</dbReference>
<proteinExistence type="predicted"/>
<dbReference type="Ensembl" id="ENSCSAVT00000006725.1">
    <property type="protein sequence ID" value="ENSCSAVP00000006639.1"/>
    <property type="gene ID" value="ENSCSAVG00000003981.1"/>
</dbReference>
<reference evidence="2" key="1">
    <citation type="submission" date="2003-08" db="EMBL/GenBank/DDBJ databases">
        <authorList>
            <person name="Birren B."/>
            <person name="Nusbaum C."/>
            <person name="Abebe A."/>
            <person name="Abouelleil A."/>
            <person name="Adekoya E."/>
            <person name="Ait-zahra M."/>
            <person name="Allen N."/>
            <person name="Allen T."/>
            <person name="An P."/>
            <person name="Anderson M."/>
            <person name="Anderson S."/>
            <person name="Arachchi H."/>
            <person name="Armbruster J."/>
            <person name="Bachantsang P."/>
            <person name="Baldwin J."/>
            <person name="Barry A."/>
            <person name="Bayul T."/>
            <person name="Blitshsteyn B."/>
            <person name="Bloom T."/>
            <person name="Blye J."/>
            <person name="Boguslavskiy L."/>
            <person name="Borowsky M."/>
            <person name="Boukhgalter B."/>
            <person name="Brunache A."/>
            <person name="Butler J."/>
            <person name="Calixte N."/>
            <person name="Calvo S."/>
            <person name="Camarata J."/>
            <person name="Campo K."/>
            <person name="Chang J."/>
            <person name="Cheshatsang Y."/>
            <person name="Citroen M."/>
            <person name="Collymore A."/>
            <person name="Considine T."/>
            <person name="Cook A."/>
            <person name="Cooke P."/>
            <person name="Corum B."/>
            <person name="Cuomo C."/>
            <person name="David R."/>
            <person name="Dawoe T."/>
            <person name="Degray S."/>
            <person name="Dodge S."/>
            <person name="Dooley K."/>
            <person name="Dorje P."/>
            <person name="Dorjee K."/>
            <person name="Dorris L."/>
            <person name="Duffey N."/>
            <person name="Dupes A."/>
            <person name="Elkins T."/>
            <person name="Engels R."/>
            <person name="Erickson J."/>
            <person name="Farina A."/>
            <person name="Faro S."/>
            <person name="Ferreira P."/>
            <person name="Fischer H."/>
            <person name="Fitzgerald M."/>
            <person name="Foley K."/>
            <person name="Gage D."/>
            <person name="Galagan J."/>
            <person name="Gearin G."/>
            <person name="Gnerre S."/>
            <person name="Gnirke A."/>
            <person name="Goyette A."/>
            <person name="Graham J."/>
            <person name="Grandbois E."/>
            <person name="Gyaltsen K."/>
            <person name="Hafez N."/>
            <person name="Hagopian D."/>
            <person name="Hagos B."/>
            <person name="Hall J."/>
            <person name="Hatcher B."/>
            <person name="Heller A."/>
            <person name="Higgins H."/>
            <person name="Honan T."/>
            <person name="Horn A."/>
            <person name="Houde N."/>
            <person name="Hughes L."/>
            <person name="Hulme W."/>
            <person name="Husby E."/>
            <person name="Iliev I."/>
            <person name="Jaffe D."/>
            <person name="Jones C."/>
            <person name="Kamal M."/>
            <person name="Kamat A."/>
            <person name="Kamvysselis M."/>
            <person name="Karlsson E."/>
            <person name="Kells C."/>
            <person name="Kieu A."/>
            <person name="Kisner P."/>
            <person name="Kodira C."/>
            <person name="Kulbokas E."/>
            <person name="Labutti K."/>
            <person name="Lama D."/>
            <person name="Landers T."/>
            <person name="Leger J."/>
            <person name="Levine S."/>
            <person name="Lewis D."/>
            <person name="Lewis T."/>
            <person name="Lindblad-toh K."/>
            <person name="Liu X."/>
            <person name="Lokyitsang T."/>
            <person name="Lokyitsang Y."/>
            <person name="Lucien O."/>
            <person name="Lui A."/>
            <person name="Ma L.J."/>
            <person name="Mabbitt R."/>
            <person name="Macdonald J."/>
            <person name="Maclean C."/>
            <person name="Major J."/>
            <person name="Manning J."/>
            <person name="Marabella R."/>
            <person name="Maru K."/>
            <person name="Matthews C."/>
            <person name="Mauceli E."/>
            <person name="Mccarthy M."/>
            <person name="Mcdonough S."/>
            <person name="Mcghee T."/>
            <person name="Meldrim J."/>
            <person name="Meneus L."/>
            <person name="Mesirov J."/>
            <person name="Mihalev A."/>
            <person name="Mihova T."/>
            <person name="Mikkelsen T."/>
            <person name="Mlenga V."/>
            <person name="Moru K."/>
            <person name="Mozes J."/>
            <person name="Mulrain L."/>
            <person name="Munson G."/>
            <person name="Naylor J."/>
            <person name="Newes C."/>
            <person name="Nguyen C."/>
            <person name="Nguyen N."/>
            <person name="Nguyen T."/>
            <person name="Nicol R."/>
            <person name="Nielsen C."/>
            <person name="Nizzari M."/>
            <person name="Norbu C."/>
            <person name="Norbu N."/>
            <person name="O'donnell P."/>
            <person name="Okoawo O."/>
            <person name="O'leary S."/>
            <person name="Omotosho B."/>
            <person name="O'neill K."/>
            <person name="Osman S."/>
            <person name="Parker S."/>
            <person name="Perrin D."/>
            <person name="Phunkhang P."/>
            <person name="Piqani B."/>
            <person name="Purcell S."/>
            <person name="Rachupka T."/>
            <person name="Ramasamy U."/>
            <person name="Rameau R."/>
            <person name="Ray V."/>
            <person name="Raymond C."/>
            <person name="Retta R."/>
            <person name="Richardson S."/>
            <person name="Rise C."/>
            <person name="Rodriguez J."/>
            <person name="Rogers J."/>
            <person name="Rogov P."/>
            <person name="Rutman M."/>
            <person name="Schupbach R."/>
            <person name="Seaman C."/>
            <person name="Settipalli S."/>
            <person name="Sharpe T."/>
            <person name="Sheridan J."/>
            <person name="Sherpa N."/>
            <person name="Shi J."/>
            <person name="Smirnov S."/>
            <person name="Smith C."/>
            <person name="Sougnez C."/>
            <person name="Spencer B."/>
            <person name="Stalker J."/>
            <person name="Stange-thomann N."/>
            <person name="Stavropoulos S."/>
            <person name="Stetson K."/>
            <person name="Stone C."/>
            <person name="Stone S."/>
            <person name="Stubbs M."/>
            <person name="Talamas J."/>
            <person name="Tchuinga P."/>
            <person name="Tenzing P."/>
            <person name="Tesfaye S."/>
            <person name="Theodore J."/>
            <person name="Thoulutsang Y."/>
            <person name="Topham K."/>
            <person name="Towey S."/>
            <person name="Tsamla T."/>
            <person name="Tsomo N."/>
            <person name="Vallee D."/>
            <person name="Vassiliev H."/>
            <person name="Venkataraman V."/>
            <person name="Vinson J."/>
            <person name="Vo A."/>
            <person name="Wade C."/>
            <person name="Wang S."/>
            <person name="Wangchuk T."/>
            <person name="Wangdi T."/>
            <person name="Whittaker C."/>
            <person name="Wilkinson J."/>
            <person name="Wu Y."/>
            <person name="Wyman D."/>
            <person name="Yadav S."/>
            <person name="Yang S."/>
            <person name="Yang X."/>
            <person name="Yeager S."/>
            <person name="Yee E."/>
            <person name="Young G."/>
            <person name="Zainoun J."/>
            <person name="Zembeck L."/>
            <person name="Zimmer A."/>
            <person name="Zody M."/>
            <person name="Lander E."/>
        </authorList>
    </citation>
    <scope>NUCLEOTIDE SEQUENCE [LARGE SCALE GENOMIC DNA]</scope>
</reference>
<evidence type="ECO:0000313" key="2">
    <source>
        <dbReference type="Proteomes" id="UP000007875"/>
    </source>
</evidence>
<keyword evidence="2" id="KW-1185">Reference proteome</keyword>
<dbReference type="AlphaFoldDB" id="H2YMT7"/>
<dbReference type="InterPro" id="IPR016187">
    <property type="entry name" value="CTDL_fold"/>
</dbReference>
<sequence length="131" mass="15042">MFERKCIWLPYTRGGIRKNKSQASTHCQGLNATLVDILNQAMHNQIYSYVKRTWEFGRSNYVDVWLASVYTNGVVYKSNDEIGFASWFPGYPRGNLGHLMIEVVKNRPDSQGGVWNRPNSYIGIPLCIRPI</sequence>
<name>H2YMT7_CIOSA</name>
<dbReference type="InterPro" id="IPR016186">
    <property type="entry name" value="C-type_lectin-like/link_sf"/>
</dbReference>
<organism evidence="1 2">
    <name type="scientific">Ciona savignyi</name>
    <name type="common">Pacific transparent sea squirt</name>
    <dbReference type="NCBI Taxonomy" id="51511"/>
    <lineage>
        <taxon>Eukaryota</taxon>
        <taxon>Metazoa</taxon>
        <taxon>Chordata</taxon>
        <taxon>Tunicata</taxon>
        <taxon>Ascidiacea</taxon>
        <taxon>Phlebobranchia</taxon>
        <taxon>Cionidae</taxon>
        <taxon>Ciona</taxon>
    </lineage>
</organism>
<dbReference type="Proteomes" id="UP000007875">
    <property type="component" value="Unassembled WGS sequence"/>
</dbReference>